<evidence type="ECO:0000256" key="1">
    <source>
        <dbReference type="SAM" id="SignalP"/>
    </source>
</evidence>
<organism evidence="2 3">
    <name type="scientific">Steroidobacter gossypii</name>
    <dbReference type="NCBI Taxonomy" id="2805490"/>
    <lineage>
        <taxon>Bacteria</taxon>
        <taxon>Pseudomonadati</taxon>
        <taxon>Pseudomonadota</taxon>
        <taxon>Gammaproteobacteria</taxon>
        <taxon>Steroidobacterales</taxon>
        <taxon>Steroidobacteraceae</taxon>
        <taxon>Steroidobacter</taxon>
    </lineage>
</organism>
<proteinExistence type="predicted"/>
<accession>A0ABS1X3I8</accession>
<dbReference type="RefSeq" id="WP_203169897.1">
    <property type="nucleotide sequence ID" value="NZ_JAEVLS010000006.1"/>
</dbReference>
<sequence length="407" mass="43738">MSSRFPLIAIAVAAALPTVASAVDFSYSGFSTAAYSQTDTDLADVGYSSQPDSIDKGGSFEIDSKLGLQVTAKFDEMFSATVQGVAYTDLTGDWEPHLDWAYVRVQATQSTSLRAGYLRAPTFMYSDSVFVGYANVWVRPPLEVYNLSPVYQLLGVDATYRAQFGNVIVSVNPYFGEGEVKLGTGELEVSEWLGLATTVNYGSFQARIGYSRPKIDASSLSIGPMTDALLAIPASMCGGCASVAEKLTIDGARIENFNIGVQYDDGANFIASEFGEARSDQGGYLLPDRRAAYATYGRRFGNLMPYATIAGLRRQEALSTNAIPAGGALGALNTTVNDLIRTAGANDQDSYSLGVRYELPSFSIVRGAVVKFQYDHIDADGRGNLNNVQPGFDGKVNMFSASFDFIF</sequence>
<feature type="chain" id="PRO_5046345711" description="Porin" evidence="1">
    <location>
        <begin position="23"/>
        <end position="407"/>
    </location>
</feature>
<dbReference type="Proteomes" id="UP000661077">
    <property type="component" value="Unassembled WGS sequence"/>
</dbReference>
<dbReference type="SUPFAM" id="SSF56935">
    <property type="entry name" value="Porins"/>
    <property type="match status" value="1"/>
</dbReference>
<keyword evidence="1" id="KW-0732">Signal</keyword>
<name>A0ABS1X3I8_9GAMM</name>
<comment type="caution">
    <text evidence="2">The sequence shown here is derived from an EMBL/GenBank/DDBJ whole genome shotgun (WGS) entry which is preliminary data.</text>
</comment>
<protein>
    <recommendedName>
        <fullName evidence="4">Porin</fullName>
    </recommendedName>
</protein>
<gene>
    <name evidence="2" type="ORF">JM946_23855</name>
</gene>
<dbReference type="EMBL" id="JAEVLS010000006">
    <property type="protein sequence ID" value="MBM0107781.1"/>
    <property type="molecule type" value="Genomic_DNA"/>
</dbReference>
<keyword evidence="3" id="KW-1185">Reference proteome</keyword>
<reference evidence="2 3" key="1">
    <citation type="journal article" date="2021" name="Int. J. Syst. Evol. Microbiol.">
        <title>Steroidobacter gossypii sp. nov., isolated from soil of cotton cropping field.</title>
        <authorList>
            <person name="Huang R."/>
            <person name="Yang S."/>
            <person name="Zhen C."/>
            <person name="Liu W."/>
        </authorList>
    </citation>
    <scope>NUCLEOTIDE SEQUENCE [LARGE SCALE GENOMIC DNA]</scope>
    <source>
        <strain evidence="2 3">S1-65</strain>
    </source>
</reference>
<evidence type="ECO:0008006" key="4">
    <source>
        <dbReference type="Google" id="ProtNLM"/>
    </source>
</evidence>
<evidence type="ECO:0000313" key="2">
    <source>
        <dbReference type="EMBL" id="MBM0107781.1"/>
    </source>
</evidence>
<evidence type="ECO:0000313" key="3">
    <source>
        <dbReference type="Proteomes" id="UP000661077"/>
    </source>
</evidence>
<feature type="signal peptide" evidence="1">
    <location>
        <begin position="1"/>
        <end position="22"/>
    </location>
</feature>